<keyword evidence="1" id="KW-0472">Membrane</keyword>
<accession>A0A5B8XEV0</accession>
<feature type="transmembrane region" description="Helical" evidence="1">
    <location>
        <begin position="133"/>
        <end position="150"/>
    </location>
</feature>
<feature type="transmembrane region" description="Helical" evidence="1">
    <location>
        <begin position="35"/>
        <end position="55"/>
    </location>
</feature>
<evidence type="ECO:0000256" key="1">
    <source>
        <dbReference type="SAM" id="Phobius"/>
    </source>
</evidence>
<feature type="transmembrane region" description="Helical" evidence="1">
    <location>
        <begin position="156"/>
        <end position="173"/>
    </location>
</feature>
<dbReference type="Proteomes" id="UP000321934">
    <property type="component" value="Chromosome"/>
</dbReference>
<dbReference type="InterPro" id="IPR037997">
    <property type="entry name" value="Dgk1-like"/>
</dbReference>
<feature type="transmembrane region" description="Helical" evidence="1">
    <location>
        <begin position="76"/>
        <end position="95"/>
    </location>
</feature>
<dbReference type="GO" id="GO:0004143">
    <property type="term" value="F:ATP-dependent diacylglycerol kinase activity"/>
    <property type="evidence" value="ECO:0007669"/>
    <property type="project" value="InterPro"/>
</dbReference>
<sequence>MSNVLKNELKRKAIHMSSSIFPLLYLVFLDKKQMTCVMLCIAIICLVFDILRLKFSAISTLFKRFFTDFIRSFEAKTLLGSTYFVIGCLIVVLLFEKNLAIISMFILIISDTCASLCGMLIPSRKIVGNKGISGLFAFVISAIVISYSGYLHLYLYMPALIFASLISAILELYSKKIRVDDNILIPVGFCIAYNVYNCFGL</sequence>
<dbReference type="EMBL" id="CP029077">
    <property type="protein sequence ID" value="QED22861.1"/>
    <property type="molecule type" value="Genomic_DNA"/>
</dbReference>
<dbReference type="AlphaFoldDB" id="A0A5B8XEV0"/>
<dbReference type="GO" id="GO:0016779">
    <property type="term" value="F:nucleotidyltransferase activity"/>
    <property type="evidence" value="ECO:0007669"/>
    <property type="project" value="UniProtKB-KW"/>
</dbReference>
<proteinExistence type="predicted"/>
<keyword evidence="1" id="KW-0812">Transmembrane</keyword>
<name>A0A5B8XEV0_9RICK</name>
<evidence type="ECO:0000313" key="2">
    <source>
        <dbReference type="EMBL" id="QED22861.1"/>
    </source>
</evidence>
<keyword evidence="3" id="KW-1185">Reference proteome</keyword>
<evidence type="ECO:0000313" key="3">
    <source>
        <dbReference type="Proteomes" id="UP000321934"/>
    </source>
</evidence>
<dbReference type="PANTHER" id="PTHR31303">
    <property type="entry name" value="CTP-DEPENDENT DIACYLGLYCEROL KINASE 1"/>
    <property type="match status" value="1"/>
</dbReference>
<feature type="transmembrane region" description="Helical" evidence="1">
    <location>
        <begin position="101"/>
        <end position="121"/>
    </location>
</feature>
<keyword evidence="1" id="KW-1133">Transmembrane helix</keyword>
<feature type="transmembrane region" description="Helical" evidence="1">
    <location>
        <begin position="12"/>
        <end position="29"/>
    </location>
</feature>
<gene>
    <name evidence="2" type="ORF">Deia_00047</name>
</gene>
<reference evidence="2 3" key="1">
    <citation type="journal article" date="2019" name="ISME J.">
        <title>Deianiraea, an extracellular bacterium associated with the ciliate Paramecium, suggests an alternative scenario for the evolution of Rickettsiales.</title>
        <authorList>
            <person name="Castelli M."/>
            <person name="Sabaneyeva E."/>
            <person name="Lanzoni O."/>
            <person name="Lebedeva N."/>
            <person name="Floriano A.M."/>
            <person name="Gaiarsa S."/>
            <person name="Benken K."/>
            <person name="Modeo L."/>
            <person name="Bandi C."/>
            <person name="Potekhin A."/>
            <person name="Sassera D."/>
            <person name="Petroni G."/>
        </authorList>
    </citation>
    <scope>NUCLEOTIDE SEQUENCE [LARGE SCALE GENOMIC DNA]</scope>
    <source>
        <strain evidence="2">CyL4-1</strain>
    </source>
</reference>
<dbReference type="RefSeq" id="WP_146820169.1">
    <property type="nucleotide sequence ID" value="NZ_CP029077.1"/>
</dbReference>
<keyword evidence="2" id="KW-0808">Transferase</keyword>
<keyword evidence="2" id="KW-0548">Nucleotidyltransferase</keyword>
<dbReference type="PANTHER" id="PTHR31303:SF1">
    <property type="entry name" value="CTP-DEPENDENT DIACYLGLYCEROL KINASE 1"/>
    <property type="match status" value="1"/>
</dbReference>
<organism evidence="2 3">
    <name type="scientific">Candidatus Deianiraea vastatrix</name>
    <dbReference type="NCBI Taxonomy" id="2163644"/>
    <lineage>
        <taxon>Bacteria</taxon>
        <taxon>Pseudomonadati</taxon>
        <taxon>Pseudomonadota</taxon>
        <taxon>Alphaproteobacteria</taxon>
        <taxon>Rickettsiales</taxon>
        <taxon>Candidatus Deianiraeaceae</taxon>
        <taxon>Candidatus Deianiraea</taxon>
    </lineage>
</organism>
<protein>
    <submittedName>
        <fullName evidence="2">Cytidylyltransferase family protein</fullName>
    </submittedName>
</protein>
<dbReference type="OrthoDB" id="7166319at2"/>